<dbReference type="SUPFAM" id="SSF103473">
    <property type="entry name" value="MFS general substrate transporter"/>
    <property type="match status" value="1"/>
</dbReference>
<keyword evidence="4" id="KW-0997">Cell inner membrane</keyword>
<keyword evidence="5 8" id="KW-0812">Transmembrane</keyword>
<feature type="transmembrane region" description="Helical" evidence="8">
    <location>
        <begin position="107"/>
        <end position="132"/>
    </location>
</feature>
<evidence type="ECO:0000256" key="6">
    <source>
        <dbReference type="ARBA" id="ARBA00022989"/>
    </source>
</evidence>
<feature type="transmembrane region" description="Helical" evidence="8">
    <location>
        <begin position="144"/>
        <end position="166"/>
    </location>
</feature>
<feature type="transmembrane region" description="Helical" evidence="8">
    <location>
        <begin position="247"/>
        <end position="269"/>
    </location>
</feature>
<dbReference type="Proteomes" id="UP001597448">
    <property type="component" value="Unassembled WGS sequence"/>
</dbReference>
<accession>A0ABW5FA51</accession>
<feature type="transmembrane region" description="Helical" evidence="8">
    <location>
        <begin position="172"/>
        <end position="194"/>
    </location>
</feature>
<feature type="transmembrane region" description="Helical" evidence="8">
    <location>
        <begin position="215"/>
        <end position="241"/>
    </location>
</feature>
<keyword evidence="2" id="KW-0813">Transport</keyword>
<evidence type="ECO:0000256" key="5">
    <source>
        <dbReference type="ARBA" id="ARBA00022692"/>
    </source>
</evidence>
<evidence type="ECO:0000256" key="4">
    <source>
        <dbReference type="ARBA" id="ARBA00022519"/>
    </source>
</evidence>
<feature type="transmembrane region" description="Helical" evidence="8">
    <location>
        <begin position="53"/>
        <end position="73"/>
    </location>
</feature>
<evidence type="ECO:0000313" key="11">
    <source>
        <dbReference type="Proteomes" id="UP001597448"/>
    </source>
</evidence>
<evidence type="ECO:0000256" key="3">
    <source>
        <dbReference type="ARBA" id="ARBA00022475"/>
    </source>
</evidence>
<comment type="caution">
    <text evidence="10">The sequence shown here is derived from an EMBL/GenBank/DDBJ whole genome shotgun (WGS) entry which is preliminary data.</text>
</comment>
<proteinExistence type="predicted"/>
<dbReference type="PROSITE" id="PS50850">
    <property type="entry name" value="MFS"/>
    <property type="match status" value="1"/>
</dbReference>
<sequence>MRRGTSIRRFSVGSKESEVLLKMRGLYLFTGLAGGSFNPYVTSLLVHQGMTSQRIGIMMAFGTLLAILFQPLWGILVDHYQRTRLVLMLTLIVPGTIVYFYNVKWLVVIVLVYSLYTIFQSTQTPIADAYAVNAASAAGTSFGTIRLFGSIGTALGGYFGGLYLNWMGVTELWIPFLLFNLLALLLVITIPVNVERRTHHVTFTSGIRQLLGNRVFLLFLAGCFLVNQTLTAFNSFFVLTFQMAGGSFAWSGIALMIASITSVPAMLVAASVLKKYGYEKTLMLASVVYMLRWAIQWLIPVPGVMIGVQTLHGMSFGFFYIAAVEYVASITGKELQATGQSLFNMVFVGLGGIAGNLLNGYLLDSGGPRLMYFSCTVSAALGALLLYKVSSISHKKQQSE</sequence>
<evidence type="ECO:0000256" key="7">
    <source>
        <dbReference type="ARBA" id="ARBA00023136"/>
    </source>
</evidence>
<dbReference type="InterPro" id="IPR020846">
    <property type="entry name" value="MFS_dom"/>
</dbReference>
<dbReference type="Pfam" id="PF12832">
    <property type="entry name" value="MFS_1_like"/>
    <property type="match status" value="1"/>
</dbReference>
<name>A0ABW5FA51_9BACL</name>
<feature type="transmembrane region" description="Helical" evidence="8">
    <location>
        <begin position="281"/>
        <end position="299"/>
    </location>
</feature>
<feature type="transmembrane region" description="Helical" evidence="8">
    <location>
        <begin position="311"/>
        <end position="330"/>
    </location>
</feature>
<evidence type="ECO:0000259" key="9">
    <source>
        <dbReference type="PROSITE" id="PS50850"/>
    </source>
</evidence>
<protein>
    <submittedName>
        <fullName evidence="10">MFS transporter</fullName>
    </submittedName>
</protein>
<keyword evidence="7 8" id="KW-0472">Membrane</keyword>
<feature type="transmembrane region" description="Helical" evidence="8">
    <location>
        <begin position="369"/>
        <end position="387"/>
    </location>
</feature>
<evidence type="ECO:0000256" key="8">
    <source>
        <dbReference type="SAM" id="Phobius"/>
    </source>
</evidence>
<dbReference type="PANTHER" id="PTHR23522:SF10">
    <property type="entry name" value="3-PHENYLPROPIONIC ACID TRANSPORTER-RELATED"/>
    <property type="match status" value="1"/>
</dbReference>
<dbReference type="InterPro" id="IPR036259">
    <property type="entry name" value="MFS_trans_sf"/>
</dbReference>
<evidence type="ECO:0000313" key="10">
    <source>
        <dbReference type="EMBL" id="MFD2411968.1"/>
    </source>
</evidence>
<dbReference type="Gene3D" id="1.20.1250.20">
    <property type="entry name" value="MFS general substrate transporter like domains"/>
    <property type="match status" value="2"/>
</dbReference>
<dbReference type="PANTHER" id="PTHR23522">
    <property type="entry name" value="BLL5896 PROTEIN"/>
    <property type="match status" value="1"/>
</dbReference>
<keyword evidence="11" id="KW-1185">Reference proteome</keyword>
<evidence type="ECO:0000256" key="1">
    <source>
        <dbReference type="ARBA" id="ARBA00004429"/>
    </source>
</evidence>
<comment type="subcellular location">
    <subcellularLocation>
        <location evidence="1">Cell inner membrane</location>
        <topology evidence="1">Multi-pass membrane protein</topology>
    </subcellularLocation>
</comment>
<gene>
    <name evidence="10" type="ORF">ACFSX3_18920</name>
</gene>
<keyword evidence="6 8" id="KW-1133">Transmembrane helix</keyword>
<dbReference type="EMBL" id="JBHUKY010000033">
    <property type="protein sequence ID" value="MFD2411968.1"/>
    <property type="molecule type" value="Genomic_DNA"/>
</dbReference>
<keyword evidence="3" id="KW-1003">Cell membrane</keyword>
<feature type="transmembrane region" description="Helical" evidence="8">
    <location>
        <begin position="342"/>
        <end position="363"/>
    </location>
</feature>
<feature type="domain" description="Major facilitator superfamily (MFS) profile" evidence="9">
    <location>
        <begin position="215"/>
        <end position="400"/>
    </location>
</feature>
<evidence type="ECO:0000256" key="2">
    <source>
        <dbReference type="ARBA" id="ARBA00022448"/>
    </source>
</evidence>
<dbReference type="RefSeq" id="WP_209988554.1">
    <property type="nucleotide sequence ID" value="NZ_JBHSVQ010000001.1"/>
</dbReference>
<organism evidence="10 11">
    <name type="scientific">Paenibacillus rhizoplanae</name>
    <dbReference type="NCBI Taxonomy" id="1917181"/>
    <lineage>
        <taxon>Bacteria</taxon>
        <taxon>Bacillati</taxon>
        <taxon>Bacillota</taxon>
        <taxon>Bacilli</taxon>
        <taxon>Bacillales</taxon>
        <taxon>Paenibacillaceae</taxon>
        <taxon>Paenibacillus</taxon>
    </lineage>
</organism>
<dbReference type="InterPro" id="IPR024989">
    <property type="entry name" value="MFS_assoc_dom"/>
</dbReference>
<reference evidence="11" key="1">
    <citation type="journal article" date="2019" name="Int. J. Syst. Evol. Microbiol.">
        <title>The Global Catalogue of Microorganisms (GCM) 10K type strain sequencing project: providing services to taxonomists for standard genome sequencing and annotation.</title>
        <authorList>
            <consortium name="The Broad Institute Genomics Platform"/>
            <consortium name="The Broad Institute Genome Sequencing Center for Infectious Disease"/>
            <person name="Wu L."/>
            <person name="Ma J."/>
        </authorList>
    </citation>
    <scope>NUCLEOTIDE SEQUENCE [LARGE SCALE GENOMIC DNA]</scope>
    <source>
        <strain evidence="11">CCM 8725</strain>
    </source>
</reference>